<keyword evidence="4" id="KW-0862">Zinc</keyword>
<dbReference type="SUPFAM" id="SSF57889">
    <property type="entry name" value="Cysteine-rich domain"/>
    <property type="match status" value="5"/>
</dbReference>
<proteinExistence type="predicted"/>
<dbReference type="PROSITE" id="PS50081">
    <property type="entry name" value="ZF_DAG_PE_2"/>
    <property type="match status" value="1"/>
</dbReference>
<evidence type="ECO:0000256" key="4">
    <source>
        <dbReference type="ARBA" id="ARBA00022833"/>
    </source>
</evidence>
<dbReference type="InterPro" id="IPR001965">
    <property type="entry name" value="Znf_PHD"/>
</dbReference>
<sequence length="444" mass="51566">MEAKVHNHPLTLLWKQITFSCDLCGKEGKGVPYLCGPCGFCIHISCVAYLRKVKVVRHKHPLDLIHYLEVLQSDSRFCQLCVRKVDTNYGLYYCSRCDFVVHLDCANDKRNIEELNMLELKDEEFTEPKTMLGNEDSNLDESVDSATYKVIKTDVGKDEIKIATKIRHFSHEHDLKLIDEVHNNKKCNGCRRAILPPFYSCIKCSFFLHKSCVELPKKKRHPLHRHPLTLLPQAPLMRKFFWCDSCNYPCNGFTYGCESCRFYLDVQCGLVSDILTHKGHEHRLFLAITSDKQSCNGCGSKKNEVFRCTTCEFALDFKCATLPLATRYEKHEHPFTLSYTAEDDSGEYYCDICEEERDPNHWFYYCAECSYPAHPKCIIGKSPNCKFGVTYKFNSHPHPLTFVEETKDHPPCPYCRRPCEELFYQCTQCNFNLHGNEWCLQKPT</sequence>
<keyword evidence="3" id="KW-0863">Zinc-finger</keyword>
<evidence type="ECO:0000313" key="6">
    <source>
        <dbReference type="EMBL" id="SPD31694.1"/>
    </source>
</evidence>
<dbReference type="InterPro" id="IPR046349">
    <property type="entry name" value="C1-like_sf"/>
</dbReference>
<dbReference type="InterPro" id="IPR004146">
    <property type="entry name" value="DC1"/>
</dbReference>
<dbReference type="Pfam" id="PF03107">
    <property type="entry name" value="C1_2"/>
    <property type="match status" value="7"/>
</dbReference>
<protein>
    <recommendedName>
        <fullName evidence="5">Phorbol-ester/DAG-type domain-containing protein</fullName>
    </recommendedName>
</protein>
<dbReference type="AlphaFoldDB" id="A0A2N9J505"/>
<evidence type="ECO:0000256" key="3">
    <source>
        <dbReference type="ARBA" id="ARBA00022771"/>
    </source>
</evidence>
<dbReference type="GO" id="GO:0008270">
    <property type="term" value="F:zinc ion binding"/>
    <property type="evidence" value="ECO:0007669"/>
    <property type="project" value="UniProtKB-KW"/>
</dbReference>
<keyword evidence="1" id="KW-0479">Metal-binding</keyword>
<dbReference type="SMART" id="SM00249">
    <property type="entry name" value="PHD"/>
    <property type="match status" value="3"/>
</dbReference>
<evidence type="ECO:0000256" key="1">
    <source>
        <dbReference type="ARBA" id="ARBA00022723"/>
    </source>
</evidence>
<accession>A0A2N9J505</accession>
<dbReference type="EMBL" id="OIVN01006373">
    <property type="protein sequence ID" value="SPD31694.1"/>
    <property type="molecule type" value="Genomic_DNA"/>
</dbReference>
<gene>
    <name evidence="6" type="ORF">FSB_LOCUS59576</name>
</gene>
<dbReference type="InterPro" id="IPR002219">
    <property type="entry name" value="PKC_DAG/PE"/>
</dbReference>
<organism evidence="6">
    <name type="scientific">Fagus sylvatica</name>
    <name type="common">Beechnut</name>
    <dbReference type="NCBI Taxonomy" id="28930"/>
    <lineage>
        <taxon>Eukaryota</taxon>
        <taxon>Viridiplantae</taxon>
        <taxon>Streptophyta</taxon>
        <taxon>Embryophyta</taxon>
        <taxon>Tracheophyta</taxon>
        <taxon>Spermatophyta</taxon>
        <taxon>Magnoliopsida</taxon>
        <taxon>eudicotyledons</taxon>
        <taxon>Gunneridae</taxon>
        <taxon>Pentapetalae</taxon>
        <taxon>rosids</taxon>
        <taxon>fabids</taxon>
        <taxon>Fagales</taxon>
        <taxon>Fagaceae</taxon>
        <taxon>Fagus</taxon>
    </lineage>
</organism>
<evidence type="ECO:0000256" key="2">
    <source>
        <dbReference type="ARBA" id="ARBA00022737"/>
    </source>
</evidence>
<evidence type="ECO:0000259" key="5">
    <source>
        <dbReference type="PROSITE" id="PS50081"/>
    </source>
</evidence>
<dbReference type="PANTHER" id="PTHR32410:SF163">
    <property type="entry name" value="DC1 DOMAIN-CONTAINING PROTEIN"/>
    <property type="match status" value="1"/>
</dbReference>
<name>A0A2N9J505_FAGSY</name>
<feature type="domain" description="Phorbol-ester/DAG-type" evidence="5">
    <location>
        <begin position="332"/>
        <end position="385"/>
    </location>
</feature>
<dbReference type="InterPro" id="IPR053192">
    <property type="entry name" value="Vacuole_Formation_Reg"/>
</dbReference>
<keyword evidence="2" id="KW-0677">Repeat</keyword>
<dbReference type="PANTHER" id="PTHR32410">
    <property type="entry name" value="CYSTEINE/HISTIDINE-RICH C1 DOMAIN FAMILY PROTEIN"/>
    <property type="match status" value="1"/>
</dbReference>
<reference evidence="6" key="1">
    <citation type="submission" date="2018-02" db="EMBL/GenBank/DDBJ databases">
        <authorList>
            <person name="Cohen D.B."/>
            <person name="Kent A.D."/>
        </authorList>
    </citation>
    <scope>NUCLEOTIDE SEQUENCE</scope>
</reference>